<dbReference type="Gene3D" id="3.20.130.10">
    <property type="entry name" value="Fe-S hydro-lyase, tartrate dehydratase beta-type, catalytic domain"/>
    <property type="match status" value="1"/>
</dbReference>
<evidence type="ECO:0000259" key="3">
    <source>
        <dbReference type="Pfam" id="PF05683"/>
    </source>
</evidence>
<dbReference type="OrthoDB" id="9798978at2"/>
<protein>
    <submittedName>
        <fullName evidence="4">Fe-S-containing hydro-lyase</fullName>
    </submittedName>
</protein>
<dbReference type="Proteomes" id="UP000252100">
    <property type="component" value="Chromosome"/>
</dbReference>
<accession>A0A345BW82</accession>
<dbReference type="PANTHER" id="PTHR43351:SF2">
    <property type="entry name" value="L(+)-TARTRATE DEHYDRATASE SUBUNIT BETA-RELATED"/>
    <property type="match status" value="1"/>
</dbReference>
<comment type="similarity">
    <text evidence="1">Belongs to the class-I fumarase family.</text>
</comment>
<keyword evidence="5" id="KW-1185">Reference proteome</keyword>
<dbReference type="RefSeq" id="WP_114370995.1">
    <property type="nucleotide sequence ID" value="NZ_CP031092.1"/>
</dbReference>
<evidence type="ECO:0000256" key="2">
    <source>
        <dbReference type="ARBA" id="ARBA00023239"/>
    </source>
</evidence>
<organism evidence="4 5">
    <name type="scientific">Salicibibacter kimchii</name>
    <dbReference type="NCBI Taxonomy" id="2099786"/>
    <lineage>
        <taxon>Bacteria</taxon>
        <taxon>Bacillati</taxon>
        <taxon>Bacillota</taxon>
        <taxon>Bacilli</taxon>
        <taxon>Bacillales</taxon>
        <taxon>Bacillaceae</taxon>
        <taxon>Salicibibacter</taxon>
    </lineage>
</organism>
<keyword evidence="2 4" id="KW-0456">Lyase</keyword>
<dbReference type="GO" id="GO:0016836">
    <property type="term" value="F:hydro-lyase activity"/>
    <property type="evidence" value="ECO:0007669"/>
    <property type="project" value="InterPro"/>
</dbReference>
<dbReference type="Pfam" id="PF05683">
    <property type="entry name" value="Fumerase_C"/>
    <property type="match status" value="1"/>
</dbReference>
<dbReference type="InterPro" id="IPR004647">
    <property type="entry name" value="Fe-S_hydro-lyase_TtdB-typ_cat"/>
</dbReference>
<reference evidence="4 5" key="1">
    <citation type="journal article" date="2018" name="J. Microbiol.">
        <title>Salicibibacter kimchii gen. nov., sp. nov., a moderately halophilic and alkalitolerant bacterium in the family Bacillaceae, isolated from kimchi.</title>
        <authorList>
            <person name="Jang J.Y."/>
            <person name="Oh Y.J."/>
            <person name="Lim S.K."/>
            <person name="Park H.K."/>
            <person name="Lee C."/>
            <person name="Kim J.Y."/>
            <person name="Lee M.A."/>
            <person name="Choi H.J."/>
        </authorList>
    </citation>
    <scope>NUCLEOTIDE SEQUENCE [LARGE SCALE GENOMIC DNA]</scope>
    <source>
        <strain evidence="4 5">NKC1-1</strain>
    </source>
</reference>
<dbReference type="PANTHER" id="PTHR43351">
    <property type="entry name" value="L(+)-TARTRATE DEHYDRATASE SUBUNIT BETA"/>
    <property type="match status" value="1"/>
</dbReference>
<dbReference type="NCBIfam" id="NF005310">
    <property type="entry name" value="PRK06842.1"/>
    <property type="match status" value="1"/>
</dbReference>
<name>A0A345BW82_9BACI</name>
<evidence type="ECO:0000313" key="5">
    <source>
        <dbReference type="Proteomes" id="UP000252100"/>
    </source>
</evidence>
<evidence type="ECO:0000313" key="4">
    <source>
        <dbReference type="EMBL" id="AXF55213.1"/>
    </source>
</evidence>
<evidence type="ECO:0000256" key="1">
    <source>
        <dbReference type="ARBA" id="ARBA00008876"/>
    </source>
</evidence>
<proteinExistence type="inferred from homology"/>
<gene>
    <name evidence="4" type="ORF">DT065_03715</name>
</gene>
<dbReference type="AlphaFoldDB" id="A0A345BW82"/>
<dbReference type="KEGG" id="rue:DT065_03715"/>
<dbReference type="SUPFAM" id="SSF117457">
    <property type="entry name" value="FumA C-terminal domain-like"/>
    <property type="match status" value="1"/>
</dbReference>
<dbReference type="NCBIfam" id="TIGR00723">
    <property type="entry name" value="ttdB_fumA_fumB"/>
    <property type="match status" value="1"/>
</dbReference>
<dbReference type="EMBL" id="CP031092">
    <property type="protein sequence ID" value="AXF55213.1"/>
    <property type="molecule type" value="Genomic_DNA"/>
</dbReference>
<sequence length="186" mass="20580">MAQKRVTLPLTDEKVQYLKAGDRVLLSGDVYAARDTTHKRLMERIEVNEELPIQLEGEVIYYVGPTPAKPGQIIGSAGPTTSGRMDKYTPALLSRGLKGMIGKGYRNDEVKAAIQTYNAVYFAAIGGSGALLSKKIQFETIVVYEDLGPEAIRRLTINDFPVTVINDCYGNDWYEQAAEVYQKGKL</sequence>
<dbReference type="InterPro" id="IPR036660">
    <property type="entry name" value="Fe-S_hydroAse_TtdB_cat_sf"/>
</dbReference>
<feature type="domain" description="Fe-S hydro-lyase tartrate dehydratase beta-type catalytic" evidence="3">
    <location>
        <begin position="4"/>
        <end position="176"/>
    </location>
</feature>